<evidence type="ECO:0000313" key="3">
    <source>
        <dbReference type="Proteomes" id="UP001178288"/>
    </source>
</evidence>
<sequence>MNLQYEVIPEEKIEYCRDLCNELMDFQKSKAQIKLGLFESMNFETRMVPSIKGALHNYIVVVKDLDKKDEIVAYVYTNISPKEAYSNDFATFFELSSVKGNNVGCLSQFYIKEEYRQYGIGSTLFKMSMEWLNKFDDIEDYFIYVSNGNENALEFYKRKGFSVSHDILDGFITVLRSNKKFQNKKAV</sequence>
<dbReference type="GO" id="GO:0016747">
    <property type="term" value="F:acyltransferase activity, transferring groups other than amino-acyl groups"/>
    <property type="evidence" value="ECO:0007669"/>
    <property type="project" value="InterPro"/>
</dbReference>
<reference evidence="2" key="1">
    <citation type="submission" date="2023-05" db="EMBL/GenBank/DDBJ databases">
        <title>Comparative genomics of Bacillaceae isolates and their secondary metabolite potential.</title>
        <authorList>
            <person name="Song L."/>
            <person name="Nielsen L.J."/>
            <person name="Mohite O."/>
            <person name="Xu X."/>
            <person name="Weber T."/>
            <person name="Kovacs A.T."/>
        </authorList>
    </citation>
    <scope>NUCLEOTIDE SEQUENCE</scope>
    <source>
        <strain evidence="2">XLM17</strain>
    </source>
</reference>
<dbReference type="Proteomes" id="UP001178288">
    <property type="component" value="Chromosome"/>
</dbReference>
<dbReference type="Pfam" id="PF00583">
    <property type="entry name" value="Acetyltransf_1"/>
    <property type="match status" value="1"/>
</dbReference>
<accession>A0AA95SAG1</accession>
<evidence type="ECO:0000313" key="2">
    <source>
        <dbReference type="EMBL" id="WHY85737.1"/>
    </source>
</evidence>
<dbReference type="CDD" id="cd04301">
    <property type="entry name" value="NAT_SF"/>
    <property type="match status" value="1"/>
</dbReference>
<keyword evidence="3" id="KW-1185">Reference proteome</keyword>
<dbReference type="SUPFAM" id="SSF55729">
    <property type="entry name" value="Acyl-CoA N-acyltransferases (Nat)"/>
    <property type="match status" value="1"/>
</dbReference>
<name>A0AA95SAG1_9BACI</name>
<dbReference type="InterPro" id="IPR000182">
    <property type="entry name" value="GNAT_dom"/>
</dbReference>
<dbReference type="Gene3D" id="3.40.630.30">
    <property type="match status" value="1"/>
</dbReference>
<dbReference type="RefSeq" id="WP_066092680.1">
    <property type="nucleotide sequence ID" value="NZ_CP126114.1"/>
</dbReference>
<gene>
    <name evidence="2" type="ORF">QNH39_24550</name>
</gene>
<proteinExistence type="predicted"/>
<organism evidence="2 3">
    <name type="scientific">Neobacillus novalis</name>
    <dbReference type="NCBI Taxonomy" id="220687"/>
    <lineage>
        <taxon>Bacteria</taxon>
        <taxon>Bacillati</taxon>
        <taxon>Bacillota</taxon>
        <taxon>Bacilli</taxon>
        <taxon>Bacillales</taxon>
        <taxon>Bacillaceae</taxon>
        <taxon>Neobacillus</taxon>
    </lineage>
</organism>
<dbReference type="PROSITE" id="PS51186">
    <property type="entry name" value="GNAT"/>
    <property type="match status" value="1"/>
</dbReference>
<protein>
    <submittedName>
        <fullName evidence="2">GNAT family N-acetyltransferase</fullName>
    </submittedName>
</protein>
<dbReference type="AlphaFoldDB" id="A0AA95SAG1"/>
<dbReference type="InterPro" id="IPR016181">
    <property type="entry name" value="Acyl_CoA_acyltransferase"/>
</dbReference>
<feature type="domain" description="N-acetyltransferase" evidence="1">
    <location>
        <begin position="3"/>
        <end position="182"/>
    </location>
</feature>
<dbReference type="EMBL" id="CP126114">
    <property type="protein sequence ID" value="WHY85737.1"/>
    <property type="molecule type" value="Genomic_DNA"/>
</dbReference>
<evidence type="ECO:0000259" key="1">
    <source>
        <dbReference type="PROSITE" id="PS51186"/>
    </source>
</evidence>
<dbReference type="KEGG" id="nnv:QNH39_24550"/>